<feature type="region of interest" description="Disordered" evidence="1">
    <location>
        <begin position="1"/>
        <end position="34"/>
    </location>
</feature>
<organism evidence="2 3">
    <name type="scientific">Candidatus Kaiserbacteria bacterium RIFCSPHIGHO2_02_FULL_55_20</name>
    <dbReference type="NCBI Taxonomy" id="1798497"/>
    <lineage>
        <taxon>Bacteria</taxon>
        <taxon>Candidatus Kaiseribacteriota</taxon>
    </lineage>
</organism>
<comment type="caution">
    <text evidence="2">The sequence shown here is derived from an EMBL/GenBank/DDBJ whole genome shotgun (WGS) entry which is preliminary data.</text>
</comment>
<dbReference type="EMBL" id="MFLK01000036">
    <property type="protein sequence ID" value="OGG65711.1"/>
    <property type="molecule type" value="Genomic_DNA"/>
</dbReference>
<dbReference type="Proteomes" id="UP000177652">
    <property type="component" value="Unassembled WGS sequence"/>
</dbReference>
<evidence type="ECO:0000313" key="2">
    <source>
        <dbReference type="EMBL" id="OGG65711.1"/>
    </source>
</evidence>
<evidence type="ECO:0000256" key="1">
    <source>
        <dbReference type="SAM" id="MobiDB-lite"/>
    </source>
</evidence>
<reference evidence="2 3" key="1">
    <citation type="journal article" date="2016" name="Nat. Commun.">
        <title>Thousands of microbial genomes shed light on interconnected biogeochemical processes in an aquifer system.</title>
        <authorList>
            <person name="Anantharaman K."/>
            <person name="Brown C.T."/>
            <person name="Hug L.A."/>
            <person name="Sharon I."/>
            <person name="Castelle C.J."/>
            <person name="Probst A.J."/>
            <person name="Thomas B.C."/>
            <person name="Singh A."/>
            <person name="Wilkins M.J."/>
            <person name="Karaoz U."/>
            <person name="Brodie E.L."/>
            <person name="Williams K.H."/>
            <person name="Hubbard S.S."/>
            <person name="Banfield J.F."/>
        </authorList>
    </citation>
    <scope>NUCLEOTIDE SEQUENCE [LARGE SCALE GENOMIC DNA]</scope>
</reference>
<accession>A0A1F6DWB7</accession>
<dbReference type="STRING" id="1798497.A3D71_00860"/>
<dbReference type="AlphaFoldDB" id="A0A1F6DWB7"/>
<gene>
    <name evidence="2" type="ORF">A3D71_00860</name>
</gene>
<name>A0A1F6DWB7_9BACT</name>
<feature type="compositionally biased region" description="Basic and acidic residues" evidence="1">
    <location>
        <begin position="23"/>
        <end position="34"/>
    </location>
</feature>
<proteinExistence type="predicted"/>
<sequence length="276" mass="30829">MPIFDERKFWKRRGTGAKTSEPAGDKNAPEDAPPLRDTLEKALTEPAMDFSGMFPPLNDVGPDVQKYLNVLIQEAAQHGVKISSGVEGMLMNKDFFEGIPDILRNDRQRLLQYITNSSRFHDLIHTARKRAWSGDSTGLLGKEVEIQGIVGHAGKERRKEAGLMLNLEYLRSIGIDPSKVLFFRRTDPGEADPRPERYWTSDYGEALDGLTAEIGYPRRASTIVLVADLQTIEVAGHGLIQDINDDSGISVCQITNNPFNQREALAVLKDPRLTRE</sequence>
<protein>
    <submittedName>
        <fullName evidence="2">Uncharacterized protein</fullName>
    </submittedName>
</protein>
<evidence type="ECO:0000313" key="3">
    <source>
        <dbReference type="Proteomes" id="UP000177652"/>
    </source>
</evidence>